<keyword evidence="2" id="KW-0238">DNA-binding</keyword>
<dbReference type="SUPFAM" id="SSF46785">
    <property type="entry name" value="Winged helix' DNA-binding domain"/>
    <property type="match status" value="1"/>
</dbReference>
<dbReference type="PANTHER" id="PTHR44846:SF1">
    <property type="entry name" value="MANNOSYL-D-GLYCERATE TRANSPORT_METABOLISM SYSTEM REPRESSOR MNGR-RELATED"/>
    <property type="match status" value="1"/>
</dbReference>
<evidence type="ECO:0000313" key="5">
    <source>
        <dbReference type="EMBL" id="HIZ46746.1"/>
    </source>
</evidence>
<accession>A0A9D2JEE4</accession>
<dbReference type="InterPro" id="IPR036388">
    <property type="entry name" value="WH-like_DNA-bd_sf"/>
</dbReference>
<proteinExistence type="predicted"/>
<dbReference type="SMART" id="SM00345">
    <property type="entry name" value="HTH_GNTR"/>
    <property type="match status" value="1"/>
</dbReference>
<protein>
    <submittedName>
        <fullName evidence="5">GntR family transcriptional regulator</fullName>
    </submittedName>
</protein>
<name>A0A9D2JEE4_9ACTN</name>
<sequence length="250" mass="27452">MRTADETIKATPPKTRAVEGILWYIGSRGMEGGDRLPSERDLSSELGVSRTALRAAISQLESRFVLESRQGSGTYVCARKPTFVLEETCSFSEAVRRAGRVPSSRLVHARVHATDERSARKMGAAAPGSVLEIRRVRLVDGAPASIETAYVNNDRYPELARVDFAHESLYACLERAYGVRLAHGTDRISITRVRADEARLLEVACGTPAFFQETVSYDEEGGLIEYCASVVLPSKVQIASTGGAPRFERW</sequence>
<keyword evidence="3" id="KW-0804">Transcription</keyword>
<feature type="domain" description="HTH gntR-type" evidence="4">
    <location>
        <begin position="11"/>
        <end position="79"/>
    </location>
</feature>
<dbReference type="PROSITE" id="PS50949">
    <property type="entry name" value="HTH_GNTR"/>
    <property type="match status" value="1"/>
</dbReference>
<evidence type="ECO:0000313" key="6">
    <source>
        <dbReference type="Proteomes" id="UP000824062"/>
    </source>
</evidence>
<dbReference type="GO" id="GO:0003700">
    <property type="term" value="F:DNA-binding transcription factor activity"/>
    <property type="evidence" value="ECO:0007669"/>
    <property type="project" value="InterPro"/>
</dbReference>
<dbReference type="SMART" id="SM00866">
    <property type="entry name" value="UTRA"/>
    <property type="match status" value="1"/>
</dbReference>
<dbReference type="AlphaFoldDB" id="A0A9D2JEE4"/>
<dbReference type="InterPro" id="IPR011663">
    <property type="entry name" value="UTRA"/>
</dbReference>
<dbReference type="EMBL" id="DXBM01000059">
    <property type="protein sequence ID" value="HIZ46746.1"/>
    <property type="molecule type" value="Genomic_DNA"/>
</dbReference>
<reference evidence="5" key="1">
    <citation type="journal article" date="2021" name="PeerJ">
        <title>Extensive microbial diversity within the chicken gut microbiome revealed by metagenomics and culture.</title>
        <authorList>
            <person name="Gilroy R."/>
            <person name="Ravi A."/>
            <person name="Getino M."/>
            <person name="Pursley I."/>
            <person name="Horton D.L."/>
            <person name="Alikhan N.F."/>
            <person name="Baker D."/>
            <person name="Gharbi K."/>
            <person name="Hall N."/>
            <person name="Watson M."/>
            <person name="Adriaenssens E.M."/>
            <person name="Foster-Nyarko E."/>
            <person name="Jarju S."/>
            <person name="Secka A."/>
            <person name="Antonio M."/>
            <person name="Oren A."/>
            <person name="Chaudhuri R.R."/>
            <person name="La Ragione R."/>
            <person name="Hildebrand F."/>
            <person name="Pallen M.J."/>
        </authorList>
    </citation>
    <scope>NUCLEOTIDE SEQUENCE</scope>
    <source>
        <strain evidence="5">ChiHjej12B11-14209</strain>
    </source>
</reference>
<evidence type="ECO:0000256" key="2">
    <source>
        <dbReference type="ARBA" id="ARBA00023125"/>
    </source>
</evidence>
<dbReference type="Gene3D" id="3.40.1410.10">
    <property type="entry name" value="Chorismate lyase-like"/>
    <property type="match status" value="1"/>
</dbReference>
<keyword evidence="1" id="KW-0805">Transcription regulation</keyword>
<evidence type="ECO:0000259" key="4">
    <source>
        <dbReference type="PROSITE" id="PS50949"/>
    </source>
</evidence>
<dbReference type="Gene3D" id="1.10.10.10">
    <property type="entry name" value="Winged helix-like DNA-binding domain superfamily/Winged helix DNA-binding domain"/>
    <property type="match status" value="1"/>
</dbReference>
<dbReference type="GO" id="GO:0003677">
    <property type="term" value="F:DNA binding"/>
    <property type="evidence" value="ECO:0007669"/>
    <property type="project" value="UniProtKB-KW"/>
</dbReference>
<dbReference type="SUPFAM" id="SSF64288">
    <property type="entry name" value="Chorismate lyase-like"/>
    <property type="match status" value="1"/>
</dbReference>
<gene>
    <name evidence="5" type="ORF">IAA19_07005</name>
</gene>
<dbReference type="InterPro" id="IPR028978">
    <property type="entry name" value="Chorismate_lyase_/UTRA_dom_sf"/>
</dbReference>
<dbReference type="Proteomes" id="UP000824062">
    <property type="component" value="Unassembled WGS sequence"/>
</dbReference>
<evidence type="ECO:0000256" key="1">
    <source>
        <dbReference type="ARBA" id="ARBA00023015"/>
    </source>
</evidence>
<dbReference type="InterPro" id="IPR050679">
    <property type="entry name" value="Bact_HTH_transcr_reg"/>
</dbReference>
<dbReference type="InterPro" id="IPR036390">
    <property type="entry name" value="WH_DNA-bd_sf"/>
</dbReference>
<dbReference type="PANTHER" id="PTHR44846">
    <property type="entry name" value="MANNOSYL-D-GLYCERATE TRANSPORT/METABOLISM SYSTEM REPRESSOR MNGR-RELATED"/>
    <property type="match status" value="1"/>
</dbReference>
<reference evidence="5" key="2">
    <citation type="submission" date="2021-04" db="EMBL/GenBank/DDBJ databases">
        <authorList>
            <person name="Gilroy R."/>
        </authorList>
    </citation>
    <scope>NUCLEOTIDE SEQUENCE</scope>
    <source>
        <strain evidence="5">ChiHjej12B11-14209</strain>
    </source>
</reference>
<dbReference type="InterPro" id="IPR000524">
    <property type="entry name" value="Tscrpt_reg_HTH_GntR"/>
</dbReference>
<evidence type="ECO:0000256" key="3">
    <source>
        <dbReference type="ARBA" id="ARBA00023163"/>
    </source>
</evidence>
<organism evidence="5 6">
    <name type="scientific">Candidatus Olsenella pullistercoris</name>
    <dbReference type="NCBI Taxonomy" id="2838712"/>
    <lineage>
        <taxon>Bacteria</taxon>
        <taxon>Bacillati</taxon>
        <taxon>Actinomycetota</taxon>
        <taxon>Coriobacteriia</taxon>
        <taxon>Coriobacteriales</taxon>
        <taxon>Atopobiaceae</taxon>
        <taxon>Olsenella</taxon>
    </lineage>
</organism>
<dbReference type="CDD" id="cd07377">
    <property type="entry name" value="WHTH_GntR"/>
    <property type="match status" value="1"/>
</dbReference>
<comment type="caution">
    <text evidence="5">The sequence shown here is derived from an EMBL/GenBank/DDBJ whole genome shotgun (WGS) entry which is preliminary data.</text>
</comment>
<dbReference type="Pfam" id="PF07702">
    <property type="entry name" value="UTRA"/>
    <property type="match status" value="1"/>
</dbReference>
<dbReference type="PRINTS" id="PR00035">
    <property type="entry name" value="HTHGNTR"/>
</dbReference>
<dbReference type="Pfam" id="PF00392">
    <property type="entry name" value="GntR"/>
    <property type="match status" value="1"/>
</dbReference>
<dbReference type="GO" id="GO:0045892">
    <property type="term" value="P:negative regulation of DNA-templated transcription"/>
    <property type="evidence" value="ECO:0007669"/>
    <property type="project" value="TreeGrafter"/>
</dbReference>